<dbReference type="AlphaFoldDB" id="A0A5A8F0Z0"/>
<feature type="domain" description="Alpha-glycerophosphate oxidase C-terminal" evidence="8">
    <location>
        <begin position="393"/>
        <end position="515"/>
    </location>
</feature>
<dbReference type="OrthoDB" id="9766796at2"/>
<reference evidence="9 10" key="1">
    <citation type="submission" date="2019-06" db="EMBL/GenBank/DDBJ databases">
        <title>Genomic insights into carbon and energy metabolism of Deferribacter autotrophicus revealed new metabolic traits in the phylum Deferribacteres.</title>
        <authorList>
            <person name="Slobodkin A.I."/>
            <person name="Slobodkina G.B."/>
            <person name="Allioux M."/>
            <person name="Alain K."/>
            <person name="Jebbar M."/>
            <person name="Shadrin V."/>
            <person name="Kublanov I.V."/>
            <person name="Toshchakov S.V."/>
            <person name="Bonch-Osmolovskaya E.A."/>
        </authorList>
    </citation>
    <scope>NUCLEOTIDE SEQUENCE [LARGE SCALE GENOMIC DNA]</scope>
    <source>
        <strain evidence="9 10">SL50</strain>
    </source>
</reference>
<dbReference type="RefSeq" id="WP_149267498.1">
    <property type="nucleotide sequence ID" value="NZ_VFJB01000010.1"/>
</dbReference>
<dbReference type="PRINTS" id="PR01001">
    <property type="entry name" value="FADG3PDH"/>
</dbReference>
<dbReference type="InterPro" id="IPR031656">
    <property type="entry name" value="DAO_C"/>
</dbReference>
<dbReference type="GO" id="GO:0006072">
    <property type="term" value="P:glycerol-3-phosphate metabolic process"/>
    <property type="evidence" value="ECO:0007669"/>
    <property type="project" value="UniProtKB-UniRule"/>
</dbReference>
<dbReference type="PANTHER" id="PTHR11985:SF15">
    <property type="entry name" value="GLYCEROL-3-PHOSPHATE DEHYDROGENASE, MITOCHONDRIAL"/>
    <property type="match status" value="1"/>
</dbReference>
<dbReference type="PANTHER" id="PTHR11985">
    <property type="entry name" value="GLYCEROL-3-PHOSPHATE DEHYDROGENASE"/>
    <property type="match status" value="1"/>
</dbReference>
<evidence type="ECO:0000313" key="9">
    <source>
        <dbReference type="EMBL" id="KAA0256920.1"/>
    </source>
</evidence>
<dbReference type="Pfam" id="PF01266">
    <property type="entry name" value="DAO"/>
    <property type="match status" value="1"/>
</dbReference>
<evidence type="ECO:0000256" key="1">
    <source>
        <dbReference type="ARBA" id="ARBA00001974"/>
    </source>
</evidence>
<keyword evidence="3 6" id="KW-0285">Flavoprotein</keyword>
<sequence length="530" mass="60345">MKSENSQFDIIVIGGGATGCGVALDAASRGFKTLLLEKNDFASGTSSRSTKLLHGGVRYLESAIKHLDKEQYNLVKSSLRERYLLIQNAPHLCHKIALLTPLYKWYEIPYIFTGLTIYDLLSGKKTLGRSKIISKKRAIKEFPSLKKDGLKGCVQYYDGQFNDMRMNITIAKTAERYGAKLLNYTEVKDFIKENGKIKGVIFYDKIEDKNKEAFAKVVINATGPFTDTIRKLDNPHCEEIMQVSSGIHIAVDKSYAPRNEGLLIPKTEDGRVLFILPWEDACIIGTTDEPAEVDEYPKAKEKEIDYLIRHINMYFDVKVTKDDIKSVWSGLRPLVKNSSTNDTASIVRDHYIKISESNLVTITGGKWTTFRKMAEDTINYIIPHFKLSPKNRCITEEIIYYGSEGFDENYKNKLLESNYFDKEILNHLIKNYGTKTEEIIHIAQKENLGDKLLESKPIILAEIIYAIRKEYARKPLDFLVRRTSLAETDLNSAKKALDTTVEIFSKELDWDNETKNNVKAEALKILSDAI</sequence>
<comment type="caution">
    <text evidence="9">The sequence shown here is derived from an EMBL/GenBank/DDBJ whole genome shotgun (WGS) entry which is preliminary data.</text>
</comment>
<evidence type="ECO:0000259" key="8">
    <source>
        <dbReference type="Pfam" id="PF16901"/>
    </source>
</evidence>
<dbReference type="InterPro" id="IPR006076">
    <property type="entry name" value="FAD-dep_OxRdtase"/>
</dbReference>
<dbReference type="InterPro" id="IPR000447">
    <property type="entry name" value="G3P_DH_FAD-dep"/>
</dbReference>
<organism evidence="9 10">
    <name type="scientific">Deferribacter autotrophicus</name>
    <dbReference type="NCBI Taxonomy" id="500465"/>
    <lineage>
        <taxon>Bacteria</taxon>
        <taxon>Pseudomonadati</taxon>
        <taxon>Deferribacterota</taxon>
        <taxon>Deferribacteres</taxon>
        <taxon>Deferribacterales</taxon>
        <taxon>Deferribacteraceae</taxon>
        <taxon>Deferribacter</taxon>
    </lineage>
</organism>
<dbReference type="Gene3D" id="1.10.8.870">
    <property type="entry name" value="Alpha-glycerophosphate oxidase, cap domain"/>
    <property type="match status" value="1"/>
</dbReference>
<feature type="domain" description="FAD dependent oxidoreductase" evidence="7">
    <location>
        <begin position="9"/>
        <end position="364"/>
    </location>
</feature>
<evidence type="ECO:0000256" key="5">
    <source>
        <dbReference type="ARBA" id="ARBA00023002"/>
    </source>
</evidence>
<keyword evidence="5 6" id="KW-0560">Oxidoreductase</keyword>
<dbReference type="InterPro" id="IPR036188">
    <property type="entry name" value="FAD/NAD-bd_sf"/>
</dbReference>
<dbReference type="PROSITE" id="PS51257">
    <property type="entry name" value="PROKAR_LIPOPROTEIN"/>
    <property type="match status" value="1"/>
</dbReference>
<evidence type="ECO:0000256" key="3">
    <source>
        <dbReference type="ARBA" id="ARBA00022630"/>
    </source>
</evidence>
<dbReference type="EC" id="1.1.5.3" evidence="6"/>
<comment type="catalytic activity">
    <reaction evidence="6">
        <text>a quinone + sn-glycerol 3-phosphate = dihydroxyacetone phosphate + a quinol</text>
        <dbReference type="Rhea" id="RHEA:18977"/>
        <dbReference type="ChEBI" id="CHEBI:24646"/>
        <dbReference type="ChEBI" id="CHEBI:57597"/>
        <dbReference type="ChEBI" id="CHEBI:57642"/>
        <dbReference type="ChEBI" id="CHEBI:132124"/>
        <dbReference type="EC" id="1.1.5.3"/>
    </reaction>
</comment>
<evidence type="ECO:0000256" key="6">
    <source>
        <dbReference type="RuleBase" id="RU361217"/>
    </source>
</evidence>
<dbReference type="SUPFAM" id="SSF54373">
    <property type="entry name" value="FAD-linked reductases, C-terminal domain"/>
    <property type="match status" value="1"/>
</dbReference>
<keyword evidence="4" id="KW-0274">FAD</keyword>
<dbReference type="Gene3D" id="3.30.9.10">
    <property type="entry name" value="D-Amino Acid Oxidase, subunit A, domain 2"/>
    <property type="match status" value="1"/>
</dbReference>
<dbReference type="SUPFAM" id="SSF51905">
    <property type="entry name" value="FAD/NAD(P)-binding domain"/>
    <property type="match status" value="1"/>
</dbReference>
<dbReference type="GO" id="GO:0009331">
    <property type="term" value="C:glycerol-3-phosphate dehydrogenase (FAD) complex"/>
    <property type="evidence" value="ECO:0007669"/>
    <property type="project" value="UniProtKB-UniRule"/>
</dbReference>
<dbReference type="GO" id="GO:0004368">
    <property type="term" value="F:glycerol-3-phosphate dehydrogenase (quinone) activity"/>
    <property type="evidence" value="ECO:0007669"/>
    <property type="project" value="UniProtKB-EC"/>
</dbReference>
<dbReference type="Gene3D" id="3.50.50.60">
    <property type="entry name" value="FAD/NAD(P)-binding domain"/>
    <property type="match status" value="1"/>
</dbReference>
<evidence type="ECO:0000256" key="2">
    <source>
        <dbReference type="ARBA" id="ARBA00007330"/>
    </source>
</evidence>
<accession>A0A5A8F0Z0</accession>
<name>A0A5A8F0Z0_9BACT</name>
<dbReference type="InterPro" id="IPR038299">
    <property type="entry name" value="DAO_C_sf"/>
</dbReference>
<keyword evidence="10" id="KW-1185">Reference proteome</keyword>
<protein>
    <recommendedName>
        <fullName evidence="6">Glycerol-3-phosphate dehydrogenase</fullName>
        <ecNumber evidence="6">1.1.5.3</ecNumber>
    </recommendedName>
</protein>
<evidence type="ECO:0000259" key="7">
    <source>
        <dbReference type="Pfam" id="PF01266"/>
    </source>
</evidence>
<evidence type="ECO:0000256" key="4">
    <source>
        <dbReference type="ARBA" id="ARBA00022827"/>
    </source>
</evidence>
<comment type="similarity">
    <text evidence="2 6">Belongs to the FAD-dependent glycerol-3-phosphate dehydrogenase family.</text>
</comment>
<gene>
    <name evidence="9" type="ORF">FHQ18_12440</name>
</gene>
<dbReference type="EMBL" id="VFJB01000010">
    <property type="protein sequence ID" value="KAA0256920.1"/>
    <property type="molecule type" value="Genomic_DNA"/>
</dbReference>
<dbReference type="Proteomes" id="UP000322876">
    <property type="component" value="Unassembled WGS sequence"/>
</dbReference>
<proteinExistence type="inferred from homology"/>
<evidence type="ECO:0000313" key="10">
    <source>
        <dbReference type="Proteomes" id="UP000322876"/>
    </source>
</evidence>
<comment type="cofactor">
    <cofactor evidence="1 6">
        <name>FAD</name>
        <dbReference type="ChEBI" id="CHEBI:57692"/>
    </cofactor>
</comment>
<dbReference type="PROSITE" id="PS00977">
    <property type="entry name" value="FAD_G3PDH_1"/>
    <property type="match status" value="1"/>
</dbReference>
<dbReference type="Pfam" id="PF16901">
    <property type="entry name" value="DAO_C"/>
    <property type="match status" value="1"/>
</dbReference>